<dbReference type="HOGENOM" id="CLU_2943441_0_0_1"/>
<dbReference type="RefSeq" id="XP_003648904.1">
    <property type="nucleotide sequence ID" value="XM_003648856.1"/>
</dbReference>
<name>G2QRY1_THETT</name>
<dbReference type="KEGG" id="ttt:THITE_2106884"/>
<protein>
    <submittedName>
        <fullName evidence="1">Uncharacterized protein</fullName>
    </submittedName>
</protein>
<sequence>MGGWALGVGAKACWLAGWLAGCGAGARIKKGGRTRNMAVIKHYVADRGPLLKKKESMASS</sequence>
<organism evidence="1 2">
    <name type="scientific">Thermothielavioides terrestris (strain ATCC 38088 / NRRL 8126)</name>
    <name type="common">Thielavia terrestris</name>
    <dbReference type="NCBI Taxonomy" id="578455"/>
    <lineage>
        <taxon>Eukaryota</taxon>
        <taxon>Fungi</taxon>
        <taxon>Dikarya</taxon>
        <taxon>Ascomycota</taxon>
        <taxon>Pezizomycotina</taxon>
        <taxon>Sordariomycetes</taxon>
        <taxon>Sordariomycetidae</taxon>
        <taxon>Sordariales</taxon>
        <taxon>Chaetomiaceae</taxon>
        <taxon>Thermothielavioides</taxon>
        <taxon>Thermothielavioides terrestris</taxon>
    </lineage>
</organism>
<dbReference type="GeneID" id="11515871"/>
<dbReference type="AlphaFoldDB" id="G2QRY1"/>
<proteinExistence type="predicted"/>
<evidence type="ECO:0000313" key="1">
    <source>
        <dbReference type="EMBL" id="AEO62568.1"/>
    </source>
</evidence>
<gene>
    <name evidence="1" type="ORF">THITE_2106884</name>
</gene>
<evidence type="ECO:0000313" key="2">
    <source>
        <dbReference type="Proteomes" id="UP000008181"/>
    </source>
</evidence>
<accession>G2QRY1</accession>
<keyword evidence="2" id="KW-1185">Reference proteome</keyword>
<reference evidence="1 2" key="1">
    <citation type="journal article" date="2011" name="Nat. Biotechnol.">
        <title>Comparative genomic analysis of the thermophilic biomass-degrading fungi Myceliophthora thermophila and Thielavia terrestris.</title>
        <authorList>
            <person name="Berka R.M."/>
            <person name="Grigoriev I.V."/>
            <person name="Otillar R."/>
            <person name="Salamov A."/>
            <person name="Grimwood J."/>
            <person name="Reid I."/>
            <person name="Ishmael N."/>
            <person name="John T."/>
            <person name="Darmond C."/>
            <person name="Moisan M.-C."/>
            <person name="Henrissat B."/>
            <person name="Coutinho P.M."/>
            <person name="Lombard V."/>
            <person name="Natvig D.O."/>
            <person name="Lindquist E."/>
            <person name="Schmutz J."/>
            <person name="Lucas S."/>
            <person name="Harris P."/>
            <person name="Powlowski J."/>
            <person name="Bellemare A."/>
            <person name="Taylor D."/>
            <person name="Butler G."/>
            <person name="de Vries R.P."/>
            <person name="Allijn I.E."/>
            <person name="van den Brink J."/>
            <person name="Ushinsky S."/>
            <person name="Storms R."/>
            <person name="Powell A.J."/>
            <person name="Paulsen I.T."/>
            <person name="Elbourne L.D.H."/>
            <person name="Baker S.E."/>
            <person name="Magnuson J."/>
            <person name="LaBoissiere S."/>
            <person name="Clutterbuck A.J."/>
            <person name="Martinez D."/>
            <person name="Wogulis M."/>
            <person name="de Leon A.L."/>
            <person name="Rey M.W."/>
            <person name="Tsang A."/>
        </authorList>
    </citation>
    <scope>NUCLEOTIDE SEQUENCE [LARGE SCALE GENOMIC DNA]</scope>
    <source>
        <strain evidence="2">ATCC 38088 / NRRL 8126</strain>
    </source>
</reference>
<dbReference type="EMBL" id="CP003009">
    <property type="protein sequence ID" value="AEO62568.1"/>
    <property type="molecule type" value="Genomic_DNA"/>
</dbReference>
<dbReference type="Proteomes" id="UP000008181">
    <property type="component" value="Chromosome 1"/>
</dbReference>